<reference evidence="1" key="1">
    <citation type="submission" date="2022-04" db="EMBL/GenBank/DDBJ databases">
        <title>Genome of the entomopathogenic fungus Entomophthora muscae.</title>
        <authorList>
            <person name="Elya C."/>
            <person name="Lovett B.R."/>
            <person name="Lee E."/>
            <person name="Macias A.M."/>
            <person name="Hajek A.E."/>
            <person name="De Bivort B.L."/>
            <person name="Kasson M.T."/>
            <person name="De Fine Licht H.H."/>
            <person name="Stajich J.E."/>
        </authorList>
    </citation>
    <scope>NUCLEOTIDE SEQUENCE</scope>
    <source>
        <strain evidence="1">Berkeley</strain>
    </source>
</reference>
<dbReference type="EMBL" id="QTSX02000860">
    <property type="protein sequence ID" value="KAJ9084285.1"/>
    <property type="molecule type" value="Genomic_DNA"/>
</dbReference>
<keyword evidence="2" id="KW-1185">Reference proteome</keyword>
<comment type="caution">
    <text evidence="1">The sequence shown here is derived from an EMBL/GenBank/DDBJ whole genome shotgun (WGS) entry which is preliminary data.</text>
</comment>
<organism evidence="1 2">
    <name type="scientific">Entomophthora muscae</name>
    <dbReference type="NCBI Taxonomy" id="34485"/>
    <lineage>
        <taxon>Eukaryota</taxon>
        <taxon>Fungi</taxon>
        <taxon>Fungi incertae sedis</taxon>
        <taxon>Zoopagomycota</taxon>
        <taxon>Entomophthoromycotina</taxon>
        <taxon>Entomophthoromycetes</taxon>
        <taxon>Entomophthorales</taxon>
        <taxon>Entomophthoraceae</taxon>
        <taxon>Entomophthora</taxon>
    </lineage>
</organism>
<proteinExistence type="predicted"/>
<name>A0ACC2UC40_9FUNG</name>
<dbReference type="Proteomes" id="UP001165960">
    <property type="component" value="Unassembled WGS sequence"/>
</dbReference>
<sequence>MNVTSTSNSKIDENSTPFEEKRGNTMITRSLINGEVDAGLHREIIRMIIQYLESQGYHSSHKALSEEAEMHIHEAKKSSAEIDTLKALIREGNWIEADKLCSRPLVEKAYNRAFQLAFYKHQFLELIEQHESQKALTLLVKRLKPLEQLQVCSTEEFRDLSYLLSSSSVQDSAAFKGWEGTIREREHLIIRLDNLARLQAPDRHSDASAPLPPNRLLTLLDQAVQFQVSKCNLSQSSQTKQPIRLSTLLQDYSPEAIPEHQLSVLKGHTANVKAVRFVGPEGKLVASGSSDSTVRLWELNDSKSEILPLITLTGHQGRIWDLASTRTGNFLASASADRTVKIWDVSEPSQTTCKVTLSGHANDVYGVDYHPWTAHNIASSGYDRLVRLFDLNCPTEPIKVFKGHLLGIPAICFNPAGDLLITGSKDKTIKFWDCASGLCVKTLSSHLAEVTSVDCDSAGVHLLTSAKDNSNRLWDVRMLGRPIKKFKGHQNTSKHFVRARFAGTSLVFSGSEDGFLHLWNQDTCEVVSTLSHSGQSAPIYDAAYHPYHSSLVTCSEDSTLVYWGPSPSR</sequence>
<evidence type="ECO:0000313" key="2">
    <source>
        <dbReference type="Proteomes" id="UP001165960"/>
    </source>
</evidence>
<accession>A0ACC2UC40</accession>
<evidence type="ECO:0000313" key="1">
    <source>
        <dbReference type="EMBL" id="KAJ9084285.1"/>
    </source>
</evidence>
<protein>
    <submittedName>
        <fullName evidence="1">Uncharacterized protein</fullName>
    </submittedName>
</protein>
<gene>
    <name evidence="1" type="ORF">DSO57_1026068</name>
</gene>